<dbReference type="Pfam" id="PF02013">
    <property type="entry name" value="CBM_10"/>
    <property type="match status" value="1"/>
</dbReference>
<dbReference type="EMBL" id="MCFG01000027">
    <property type="protein sequence ID" value="ORX86009.1"/>
    <property type="molecule type" value="Genomic_DNA"/>
</dbReference>
<feature type="chain" id="PRO_5011815193" description="Purple acid phosphatase" evidence="4">
    <location>
        <begin position="20"/>
        <end position="650"/>
    </location>
</feature>
<evidence type="ECO:0000256" key="2">
    <source>
        <dbReference type="ARBA" id="ARBA00022737"/>
    </source>
</evidence>
<dbReference type="Pfam" id="PF16656">
    <property type="entry name" value="Pur_ac_phosph_N"/>
    <property type="match status" value="1"/>
</dbReference>
<dbReference type="InterPro" id="IPR004843">
    <property type="entry name" value="Calcineurin-like_PHP"/>
</dbReference>
<name>A0A1Y1XJT4_9FUNG</name>
<dbReference type="Pfam" id="PF00149">
    <property type="entry name" value="Metallophos"/>
    <property type="match status" value="1"/>
</dbReference>
<keyword evidence="2" id="KW-0677">Repeat</keyword>
<comment type="similarity">
    <text evidence="4">Belongs to the metallophosphoesterase superfamily. Purple acid phosphatase family.</text>
</comment>
<dbReference type="SUPFAM" id="SSF56300">
    <property type="entry name" value="Metallo-dependent phosphatases"/>
    <property type="match status" value="1"/>
</dbReference>
<dbReference type="Gene3D" id="3.60.21.10">
    <property type="match status" value="1"/>
</dbReference>
<dbReference type="OrthoDB" id="2140755at2759"/>
<comment type="catalytic activity">
    <reaction evidence="4">
        <text>a phosphate monoester + H2O = an alcohol + phosphate</text>
        <dbReference type="Rhea" id="RHEA:15017"/>
        <dbReference type="ChEBI" id="CHEBI:15377"/>
        <dbReference type="ChEBI" id="CHEBI:30879"/>
        <dbReference type="ChEBI" id="CHEBI:43474"/>
        <dbReference type="ChEBI" id="CHEBI:67140"/>
        <dbReference type="EC" id="3.1.3.2"/>
    </reaction>
</comment>
<dbReference type="Gene3D" id="2.60.40.380">
    <property type="entry name" value="Purple acid phosphatase-like, N-terminal"/>
    <property type="match status" value="1"/>
</dbReference>
<evidence type="ECO:0000256" key="1">
    <source>
        <dbReference type="ARBA" id="ARBA00022729"/>
    </source>
</evidence>
<dbReference type="InterPro" id="IPR002883">
    <property type="entry name" value="CBM10/Dockerin_dom"/>
</dbReference>
<gene>
    <name evidence="6" type="ORF">BCR32DRAFT_67282</name>
</gene>
<keyword evidence="7" id="KW-1185">Reference proteome</keyword>
<dbReference type="GO" id="GO:0046872">
    <property type="term" value="F:metal ion binding"/>
    <property type="evidence" value="ECO:0007669"/>
    <property type="project" value="InterPro"/>
</dbReference>
<organism evidence="6 7">
    <name type="scientific">Anaeromyces robustus</name>
    <dbReference type="NCBI Taxonomy" id="1754192"/>
    <lineage>
        <taxon>Eukaryota</taxon>
        <taxon>Fungi</taxon>
        <taxon>Fungi incertae sedis</taxon>
        <taxon>Chytridiomycota</taxon>
        <taxon>Chytridiomycota incertae sedis</taxon>
        <taxon>Neocallimastigomycetes</taxon>
        <taxon>Neocallimastigales</taxon>
        <taxon>Neocallimastigaceae</taxon>
        <taxon>Anaeromyces</taxon>
    </lineage>
</organism>
<feature type="domain" description="CBM10" evidence="5">
    <location>
        <begin position="589"/>
        <end position="626"/>
    </location>
</feature>
<protein>
    <recommendedName>
        <fullName evidence="4">Purple acid phosphatase</fullName>
        <ecNumber evidence="4">3.1.3.2</ecNumber>
    </recommendedName>
</protein>
<dbReference type="AlphaFoldDB" id="A0A1Y1XJT4"/>
<accession>A0A1Y1XJT4</accession>
<dbReference type="STRING" id="1754192.A0A1Y1XJT4"/>
<comment type="caution">
    <text evidence="6">The sequence shown here is derived from an EMBL/GenBank/DDBJ whole genome shotgun (WGS) entry which is preliminary data.</text>
</comment>
<dbReference type="SUPFAM" id="SSF64571">
    <property type="entry name" value="Cellulose docking domain, dockering"/>
    <property type="match status" value="1"/>
</dbReference>
<reference evidence="6 7" key="2">
    <citation type="submission" date="2016-08" db="EMBL/GenBank/DDBJ databases">
        <title>Pervasive Adenine N6-methylation of Active Genes in Fungi.</title>
        <authorList>
            <consortium name="DOE Joint Genome Institute"/>
            <person name="Mondo S.J."/>
            <person name="Dannebaum R.O."/>
            <person name="Kuo R.C."/>
            <person name="Labutti K."/>
            <person name="Haridas S."/>
            <person name="Kuo A."/>
            <person name="Salamov A."/>
            <person name="Ahrendt S.R."/>
            <person name="Lipzen A."/>
            <person name="Sullivan W."/>
            <person name="Andreopoulos W.B."/>
            <person name="Clum A."/>
            <person name="Lindquist E."/>
            <person name="Daum C."/>
            <person name="Ramamoorthy G.K."/>
            <person name="Gryganskyi A."/>
            <person name="Culley D."/>
            <person name="Magnuson J.K."/>
            <person name="James T.Y."/>
            <person name="O'Malley M.A."/>
            <person name="Stajich J.E."/>
            <person name="Spatafora J.W."/>
            <person name="Visel A."/>
            <person name="Grigoriev I.V."/>
        </authorList>
    </citation>
    <scope>NUCLEOTIDE SEQUENCE [LARGE SCALE GENOMIC DNA]</scope>
    <source>
        <strain evidence="6 7">S4</strain>
    </source>
</reference>
<dbReference type="Proteomes" id="UP000193944">
    <property type="component" value="Unassembled WGS sequence"/>
</dbReference>
<dbReference type="PROSITE" id="PS51763">
    <property type="entry name" value="CBM10"/>
    <property type="match status" value="1"/>
</dbReference>
<keyword evidence="1 4" id="KW-0732">Signal</keyword>
<dbReference type="Gene3D" id="3.90.1220.10">
    <property type="entry name" value="Cellulose docking domain, dockering"/>
    <property type="match status" value="3"/>
</dbReference>
<evidence type="ECO:0000256" key="4">
    <source>
        <dbReference type="RuleBase" id="RU361203"/>
    </source>
</evidence>
<proteinExistence type="inferred from homology"/>
<dbReference type="InterPro" id="IPR029052">
    <property type="entry name" value="Metallo-depent_PP-like"/>
</dbReference>
<dbReference type="GO" id="GO:0003993">
    <property type="term" value="F:acid phosphatase activity"/>
    <property type="evidence" value="ECO:0007669"/>
    <property type="project" value="UniProtKB-EC"/>
</dbReference>
<evidence type="ECO:0000259" key="5">
    <source>
        <dbReference type="PROSITE" id="PS51763"/>
    </source>
</evidence>
<reference evidence="6 7" key="1">
    <citation type="submission" date="2016-08" db="EMBL/GenBank/DDBJ databases">
        <title>A Parts List for Fungal Cellulosomes Revealed by Comparative Genomics.</title>
        <authorList>
            <consortium name="DOE Joint Genome Institute"/>
            <person name="Haitjema C.H."/>
            <person name="Gilmore S.P."/>
            <person name="Henske J.K."/>
            <person name="Solomon K.V."/>
            <person name="De Groot R."/>
            <person name="Kuo A."/>
            <person name="Mondo S.J."/>
            <person name="Salamov A.A."/>
            <person name="Labutti K."/>
            <person name="Zhao Z."/>
            <person name="Chiniquy J."/>
            <person name="Barry K."/>
            <person name="Brewer H.M."/>
            <person name="Purvine S.O."/>
            <person name="Wright A.T."/>
            <person name="Boxma B."/>
            <person name="Van Alen T."/>
            <person name="Hackstein J.H."/>
            <person name="Baker S.E."/>
            <person name="Grigoriev I.V."/>
            <person name="O'Malley M.A."/>
        </authorList>
    </citation>
    <scope>NUCLEOTIDE SEQUENCE [LARGE SCALE GENOMIC DNA]</scope>
    <source>
        <strain evidence="6 7">S4</strain>
    </source>
</reference>
<dbReference type="InterPro" id="IPR009034">
    <property type="entry name" value="Dockerin_dom_fun_sf"/>
</dbReference>
<dbReference type="PANTHER" id="PTHR22953:SF153">
    <property type="entry name" value="PURPLE ACID PHOSPHATASE"/>
    <property type="match status" value="1"/>
</dbReference>
<dbReference type="EC" id="3.1.3.2" evidence="4"/>
<dbReference type="SUPFAM" id="SSF49363">
    <property type="entry name" value="Purple acid phosphatase, N-terminal domain"/>
    <property type="match status" value="1"/>
</dbReference>
<evidence type="ECO:0000313" key="6">
    <source>
        <dbReference type="EMBL" id="ORX86009.1"/>
    </source>
</evidence>
<sequence length="650" mass="74706">MKILAIGLLLPFLTLQVEAAQSECWASNSKLSKKFKCCEKSKVKETNEYGEWGDENGTCAIKKKAYNIVPEFSNIPEFEISQPKLPDNYCWTLYANANDGNKYPCCKNSKAKMQAFEMDGFLGVENNSYCGIKGYHALWNDREKFVKTKNQWNNFKSKWDKNYKSNFERISVFVGEDESKLNFGWYSTSNSKPKIRFGSKKDLSDAKDFTGTNSYYKTLNGKKYYSNKVTVTGLKRKSTYYYRRNLNGKWEETIRFNTYDPNNFQFIFVGDPQIGGSHDRLSVADPYHVLTREEGTRNDAFNWNMTIYKSFEKTGKPSVLLSAGDQVDTECFSGTTEEDYSQEIQYSAFLLPDLLKTIPSATTVGNHEALNKNYRNHYNTPNSHIPLEPEIAPGYSYFFKYNNVLVVVLETNYSFCDDFKAVFKKAFLKYPNTDWRVAMFHHDIYGNGSFHSQDEYIINKLRPCLTELLSYYKFDLVINGHDHIFSASKFVSYKKGNKYSLSNIQKGKVNKNAKGTFYITANCSTGSKLFGFINQDFDYNYNFSQTYTSAFGVLDFQKSNGKVKLTVNYYEVDTLRQIDGPYIFEKPEKCWASSLGFPCCQSSKVVFRTDSNGSWSLENDEWCGIIEEDIPIDNSPIVSKVEVPKPDTVS</sequence>
<dbReference type="InterPro" id="IPR008963">
    <property type="entry name" value="Purple_acid_Pase-like_N"/>
</dbReference>
<dbReference type="InterPro" id="IPR015914">
    <property type="entry name" value="PAPs_N"/>
</dbReference>
<dbReference type="InterPro" id="IPR039331">
    <property type="entry name" value="PAPs-like"/>
</dbReference>
<evidence type="ECO:0000313" key="7">
    <source>
        <dbReference type="Proteomes" id="UP000193944"/>
    </source>
</evidence>
<evidence type="ECO:0000256" key="3">
    <source>
        <dbReference type="ARBA" id="ARBA00022801"/>
    </source>
</evidence>
<dbReference type="PANTHER" id="PTHR22953">
    <property type="entry name" value="ACID PHOSPHATASE RELATED"/>
    <property type="match status" value="1"/>
</dbReference>
<keyword evidence="3 4" id="KW-0378">Hydrolase</keyword>
<feature type="signal peptide" evidence="4">
    <location>
        <begin position="1"/>
        <end position="19"/>
    </location>
</feature>